<dbReference type="PANTHER" id="PTHR36766:SF52">
    <property type="entry name" value="LATE BLIGHT RESISTANCE PROTEIN HOMOLOG R1B-8"/>
    <property type="match status" value="1"/>
</dbReference>
<name>M8BVW5_AEGTA</name>
<evidence type="ECO:0000313" key="1">
    <source>
        <dbReference type="EnsemblPlants" id="EMT26099"/>
    </source>
</evidence>
<organism evidence="1">
    <name type="scientific">Aegilops tauschii</name>
    <name type="common">Tausch's goatgrass</name>
    <name type="synonym">Aegilops squarrosa</name>
    <dbReference type="NCBI Taxonomy" id="37682"/>
    <lineage>
        <taxon>Eukaryota</taxon>
        <taxon>Viridiplantae</taxon>
        <taxon>Streptophyta</taxon>
        <taxon>Embryophyta</taxon>
        <taxon>Tracheophyta</taxon>
        <taxon>Spermatophyta</taxon>
        <taxon>Magnoliopsida</taxon>
        <taxon>Liliopsida</taxon>
        <taxon>Poales</taxon>
        <taxon>Poaceae</taxon>
        <taxon>BOP clade</taxon>
        <taxon>Pooideae</taxon>
        <taxon>Triticodae</taxon>
        <taxon>Triticeae</taxon>
        <taxon>Triticinae</taxon>
        <taxon>Aegilops</taxon>
    </lineage>
</organism>
<dbReference type="AlphaFoldDB" id="M8BVW5"/>
<dbReference type="EnsemblPlants" id="EMT26099">
    <property type="protein sequence ID" value="EMT26099"/>
    <property type="gene ID" value="F775_20175"/>
</dbReference>
<dbReference type="Gene3D" id="3.80.10.10">
    <property type="entry name" value="Ribonuclease Inhibitor"/>
    <property type="match status" value="3"/>
</dbReference>
<protein>
    <recommendedName>
        <fullName evidence="2">NB-ARC domain-containing protein</fullName>
    </recommendedName>
</protein>
<accession>M8BVW5</accession>
<dbReference type="PANTHER" id="PTHR36766">
    <property type="entry name" value="PLANT BROAD-SPECTRUM MILDEW RESISTANCE PROTEIN RPW8"/>
    <property type="match status" value="1"/>
</dbReference>
<dbReference type="InterPro" id="IPR032675">
    <property type="entry name" value="LRR_dom_sf"/>
</dbReference>
<reference evidence="1" key="1">
    <citation type="submission" date="2015-06" db="UniProtKB">
        <authorList>
            <consortium name="EnsemblPlants"/>
        </authorList>
    </citation>
    <scope>IDENTIFICATION</scope>
</reference>
<evidence type="ECO:0008006" key="2">
    <source>
        <dbReference type="Google" id="ProtNLM"/>
    </source>
</evidence>
<sequence>MAQQICKNTNVKNHFGPIIWTCASDDFDTKRMTWQGGRACACLENGVEGSRILVTTRFPEVAELVGPMNNYELNGLEPLKASPQSVKYYVIHDLMHDTAQLVSKDECLIIKHASDLAKVPSDVRHLSIFTNGNVQCSELKSIRDKKNLRSLACNESYSKTKDFEPVINCWFRELRKIRVLSFKLSGVRQLPESMGNSKHLRYLSLLGSVTFSTFPLSVCHLHHLKIIDSGSCVIEKFPAGFTDVLSLEKINSKSFSYSKDQSGKLCLKWSHLLKSPEAVIMENQMEMLPHWNLQHLQIDNINRLEELVITGCGQINWQGSVVLPTSLSKIDLERPGYSMDRFMRGFLDLTSLTYLKIHRCDSLTAIPLHVWRSNLPSLEVLDIYFCNNLTSIVSEASSSSSTTNGGIKGLSSLAKIRITWCPKLLSLHEFLQPDCLPAVKNIEVSFCKELISPSVDRLDGLQQLTIEGSDKCNMERAMILPSSLKKLSLKNCQGIESINLANGQSASSPVLEKLVIVNCSDLKSIGGAEAVDKIKTLCICGCNELKEIRQPLRR</sequence>
<proteinExistence type="predicted"/>
<dbReference type="SUPFAM" id="SSF52058">
    <property type="entry name" value="L domain-like"/>
    <property type="match status" value="1"/>
</dbReference>